<dbReference type="AlphaFoldDB" id="A0A2D2Q2D3"/>
<dbReference type="OrthoDB" id="9815002at2"/>
<reference evidence="1 2" key="1">
    <citation type="submission" date="2016-11" db="EMBL/GenBank/DDBJ databases">
        <title>Complete genome sequence of thermophilic cyanobacteria strain Synechococcus sp. PCC6715.</title>
        <authorList>
            <person name="Tang J."/>
            <person name="Daroch M."/>
            <person name="Liang Y."/>
            <person name="Jiang D."/>
            <person name="Shah M."/>
        </authorList>
    </citation>
    <scope>NUCLEOTIDE SEQUENCE [LARGE SCALE GENOMIC DNA]</scope>
    <source>
        <strain evidence="1 2">PCC 6715</strain>
    </source>
</reference>
<accession>A0A2D2Q2D3</accession>
<proteinExistence type="predicted"/>
<dbReference type="Proteomes" id="UP000231057">
    <property type="component" value="Chromosome"/>
</dbReference>
<dbReference type="RefSeq" id="WP_099799004.1">
    <property type="nucleotide sequence ID" value="NZ_CP018092.1"/>
</dbReference>
<organism evidence="1 2">
    <name type="scientific">Parathermosynechococcus lividus PCC 6715</name>
    <dbReference type="NCBI Taxonomy" id="1917166"/>
    <lineage>
        <taxon>Bacteria</taxon>
        <taxon>Bacillati</taxon>
        <taxon>Cyanobacteriota</taxon>
        <taxon>Cyanophyceae</taxon>
        <taxon>Acaryochloridales</taxon>
        <taxon>Thermosynechococcaceae</taxon>
        <taxon>Parathermosynechococcus</taxon>
    </lineage>
</organism>
<protein>
    <submittedName>
        <fullName evidence="1">Uncharacterized protein</fullName>
    </submittedName>
</protein>
<evidence type="ECO:0000313" key="2">
    <source>
        <dbReference type="Proteomes" id="UP000231057"/>
    </source>
</evidence>
<gene>
    <name evidence="1" type="ORF">BRW62_07745</name>
</gene>
<keyword evidence="2" id="KW-1185">Reference proteome</keyword>
<dbReference type="KEGG" id="slw:BRW62_07745"/>
<name>A0A2D2Q2D3_PARLV</name>
<sequence length="76" mass="8622">MTLVNIIQRIKATRIVTPSQERQINQLLWQTAVGTPEYEAMQELTMGIITGQIRVLSQIERFGSPRDPETDPVELA</sequence>
<evidence type="ECO:0000313" key="1">
    <source>
        <dbReference type="EMBL" id="ATS18663.1"/>
    </source>
</evidence>
<reference evidence="2" key="2">
    <citation type="journal article" date="2022" name="Front. Microbiol.">
        <title>Comparative Genomic Analysis Revealed Distinct Molecular Components and Organization of CO2-Concentrating Mechanism in Thermophilic Cyanobacteria.</title>
        <authorList>
            <person name="Tang J."/>
            <person name="Zhou H."/>
            <person name="Yao D."/>
            <person name="Riaz S."/>
            <person name="You D."/>
            <person name="Klepacz-Smolka A."/>
            <person name="Daroch M."/>
        </authorList>
    </citation>
    <scope>NUCLEOTIDE SEQUENCE [LARGE SCALE GENOMIC DNA]</scope>
    <source>
        <strain evidence="2">PCC 6715</strain>
    </source>
</reference>
<dbReference type="EMBL" id="CP018092">
    <property type="protein sequence ID" value="ATS18663.1"/>
    <property type="molecule type" value="Genomic_DNA"/>
</dbReference>